<keyword evidence="4" id="KW-1185">Reference proteome</keyword>
<dbReference type="InterPro" id="IPR052689">
    <property type="entry name" value="FA_core_complex_assoc"/>
</dbReference>
<gene>
    <name evidence="3" type="ORF">ACJMK2_007119</name>
</gene>
<protein>
    <recommendedName>
        <fullName evidence="2">UBZ2-type domain-containing protein</fullName>
    </recommendedName>
</protein>
<feature type="domain" description="UBZ2-type" evidence="2">
    <location>
        <begin position="309"/>
        <end position="345"/>
    </location>
</feature>
<dbReference type="InterPro" id="IPR031490">
    <property type="entry name" value="UBZ2_FAAP20"/>
</dbReference>
<evidence type="ECO:0000259" key="2">
    <source>
        <dbReference type="PROSITE" id="PS51906"/>
    </source>
</evidence>
<dbReference type="AlphaFoldDB" id="A0ABD3VKF0"/>
<sequence length="345" mass="38640">MKQRKINVFQRESNPEDSANCVTLLSSSDEDQPTTKMTKFGAPSNNNLQHCGKEVQCQGFLDVADIGVREIRQLVLQSKTRYILNSLVDLPSFPGQELEAKEHSFPRNPKDVLPFKVNSEETLNELSPLPVMCDWCRRRKPVKYDLFEEEIHTKEHLLLTGVTTTEKPTHYTTKQPYVRCLDSTDFSHTEKLLQTKITGQFVKNGSVNDDLPGNKINNSVHIESYDSEFSSDSFDLMEVEEGEDNPSETRTTNNQGEGISSVSELFVERRIITTATSSICKRMDNSTALTGIKAGDKPLESTGNTNKTILCCPLCQETFDPSMCQVAIDGHIAVCFAASTDDVVW</sequence>
<name>A0ABD3VKF0_SINWO</name>
<dbReference type="PANTHER" id="PTHR37862:SF1">
    <property type="entry name" value="FANCONI ANEMIA CORE COMPLEX-ASSOCIATED PROTEIN 20"/>
    <property type="match status" value="1"/>
</dbReference>
<reference evidence="3 4" key="1">
    <citation type="submission" date="2024-11" db="EMBL/GenBank/DDBJ databases">
        <title>Chromosome-level genome assembly of the freshwater bivalve Anodonta woodiana.</title>
        <authorList>
            <person name="Chen X."/>
        </authorList>
    </citation>
    <scope>NUCLEOTIDE SEQUENCE [LARGE SCALE GENOMIC DNA]</scope>
    <source>
        <strain evidence="3">MN2024</strain>
        <tissue evidence="3">Gills</tissue>
    </source>
</reference>
<proteinExistence type="predicted"/>
<dbReference type="EMBL" id="JBJQND010000011">
    <property type="protein sequence ID" value="KAL3861028.1"/>
    <property type="molecule type" value="Genomic_DNA"/>
</dbReference>
<evidence type="ECO:0000313" key="4">
    <source>
        <dbReference type="Proteomes" id="UP001634394"/>
    </source>
</evidence>
<dbReference type="PANTHER" id="PTHR37862">
    <property type="entry name" value="FANCONI ANEMIA CORE COMPLEX-ASSOCIATED PROTEIN 20"/>
    <property type="match status" value="1"/>
</dbReference>
<dbReference type="PROSITE" id="PS51906">
    <property type="entry name" value="ZF_UBZ2"/>
    <property type="match status" value="1"/>
</dbReference>
<evidence type="ECO:0000256" key="1">
    <source>
        <dbReference type="SAM" id="MobiDB-lite"/>
    </source>
</evidence>
<feature type="compositionally biased region" description="Polar residues" evidence="1">
    <location>
        <begin position="248"/>
        <end position="259"/>
    </location>
</feature>
<evidence type="ECO:0000313" key="3">
    <source>
        <dbReference type="EMBL" id="KAL3861028.1"/>
    </source>
</evidence>
<dbReference type="Proteomes" id="UP001634394">
    <property type="component" value="Unassembled WGS sequence"/>
</dbReference>
<feature type="region of interest" description="Disordered" evidence="1">
    <location>
        <begin position="240"/>
        <end position="259"/>
    </location>
</feature>
<organism evidence="3 4">
    <name type="scientific">Sinanodonta woodiana</name>
    <name type="common">Chinese pond mussel</name>
    <name type="synonym">Anodonta woodiana</name>
    <dbReference type="NCBI Taxonomy" id="1069815"/>
    <lineage>
        <taxon>Eukaryota</taxon>
        <taxon>Metazoa</taxon>
        <taxon>Spiralia</taxon>
        <taxon>Lophotrochozoa</taxon>
        <taxon>Mollusca</taxon>
        <taxon>Bivalvia</taxon>
        <taxon>Autobranchia</taxon>
        <taxon>Heteroconchia</taxon>
        <taxon>Palaeoheterodonta</taxon>
        <taxon>Unionida</taxon>
        <taxon>Unionoidea</taxon>
        <taxon>Unionidae</taxon>
        <taxon>Unioninae</taxon>
        <taxon>Sinanodonta</taxon>
    </lineage>
</organism>
<comment type="caution">
    <text evidence="3">The sequence shown here is derived from an EMBL/GenBank/DDBJ whole genome shotgun (WGS) entry which is preliminary data.</text>
</comment>
<dbReference type="Pfam" id="PF15750">
    <property type="entry name" value="UBZ_FAAP20"/>
    <property type="match status" value="1"/>
</dbReference>
<accession>A0ABD3VKF0</accession>